<dbReference type="PROSITE" id="PS51831">
    <property type="entry name" value="HD"/>
    <property type="match status" value="1"/>
</dbReference>
<feature type="region of interest" description="Disordered" evidence="2">
    <location>
        <begin position="1"/>
        <end position="52"/>
    </location>
</feature>
<reference evidence="4" key="1">
    <citation type="submission" date="2015-07" db="EMBL/GenBank/DDBJ databases">
        <authorList>
            <person name="Kim K.M."/>
        </authorList>
    </citation>
    <scope>NUCLEOTIDE SEQUENCE [LARGE SCALE GENOMIC DNA]</scope>
    <source>
        <strain evidence="4">KCTC 42284</strain>
    </source>
</reference>
<gene>
    <name evidence="3" type="ORF">WM2015_686</name>
</gene>
<dbReference type="STRING" id="1579979.WM2015_686"/>
<evidence type="ECO:0000256" key="2">
    <source>
        <dbReference type="SAM" id="MobiDB-lite"/>
    </source>
</evidence>
<keyword evidence="1 3" id="KW-0378">Hydrolase</keyword>
<proteinExistence type="predicted"/>
<accession>A0A0K0XTW7</accession>
<dbReference type="InterPro" id="IPR006674">
    <property type="entry name" value="HD_domain"/>
</dbReference>
<dbReference type="SMART" id="SM00471">
    <property type="entry name" value="HDc"/>
    <property type="match status" value="1"/>
</dbReference>
<dbReference type="Pfam" id="PF01966">
    <property type="entry name" value="HD"/>
    <property type="match status" value="1"/>
</dbReference>
<dbReference type="AlphaFoldDB" id="A0A0K0XTW7"/>
<dbReference type="InterPro" id="IPR051094">
    <property type="entry name" value="Diverse_Catalytic_Enzymes"/>
</dbReference>
<evidence type="ECO:0000313" key="3">
    <source>
        <dbReference type="EMBL" id="AKS41067.1"/>
    </source>
</evidence>
<dbReference type="PANTHER" id="PTHR35795:SF1">
    <property type="entry name" value="BIS(5'-NUCLEOSYL)-TETRAPHOSPHATASE, SYMMETRICAL"/>
    <property type="match status" value="1"/>
</dbReference>
<dbReference type="PANTHER" id="PTHR35795">
    <property type="entry name" value="SLR1885 PROTEIN"/>
    <property type="match status" value="1"/>
</dbReference>
<feature type="compositionally biased region" description="Basic and acidic residues" evidence="2">
    <location>
        <begin position="13"/>
        <end position="24"/>
    </location>
</feature>
<dbReference type="RefSeq" id="WP_049724731.1">
    <property type="nucleotide sequence ID" value="NZ_CP012154.1"/>
</dbReference>
<dbReference type="EMBL" id="CP012154">
    <property type="protein sequence ID" value="AKS41067.1"/>
    <property type="molecule type" value="Genomic_DNA"/>
</dbReference>
<dbReference type="GO" id="GO:0016787">
    <property type="term" value="F:hydrolase activity"/>
    <property type="evidence" value="ECO:0007669"/>
    <property type="project" value="UniProtKB-KW"/>
</dbReference>
<dbReference type="InterPro" id="IPR003607">
    <property type="entry name" value="HD/PDEase_dom"/>
</dbReference>
<dbReference type="Proteomes" id="UP000066624">
    <property type="component" value="Chromosome"/>
</dbReference>
<keyword evidence="4" id="KW-1185">Reference proteome</keyword>
<dbReference type="Pfam" id="PF13286">
    <property type="entry name" value="HD_assoc"/>
    <property type="match status" value="1"/>
</dbReference>
<dbReference type="InterPro" id="IPR026875">
    <property type="entry name" value="PHydrolase_assoc_dom"/>
</dbReference>
<evidence type="ECO:0000256" key="1">
    <source>
        <dbReference type="ARBA" id="ARBA00022801"/>
    </source>
</evidence>
<feature type="compositionally biased region" description="Basic and acidic residues" evidence="2">
    <location>
        <begin position="33"/>
        <end position="52"/>
    </location>
</feature>
<dbReference type="SUPFAM" id="SSF109604">
    <property type="entry name" value="HD-domain/PDEase-like"/>
    <property type="match status" value="1"/>
</dbReference>
<sequence>MSAVPETPILSPVDREQREAREAELSPLATRSIESRGRTRPEDPDPYRSEFERDRDRVLHSKAFRRLKHKTQVFINPEGDHFVTRMTHTLQVTQVARALAVALGLNEVLTEAICLAHDCGHTPFGHTGEAALSDYVEGGEWLHSAQGVRLFEVLEPCNLSWEVLDGIRAHTWRVKPPPHTAEGWACRFADRIAYLNHDLQDALRAGVITREDLPADVVDALGPVEGRSWINTMVEAVIRESCKRGKVAMEAEVLLAMKTFREFMFERVYLRPESVQQNDKARGVIHQLVEYLLAHPDEIPDSYRIVEADTLTQVLDYVAGMTDRYALNLHDHLFRPRGLV</sequence>
<organism evidence="3 4">
    <name type="scientific">Wenzhouxiangella marina</name>
    <dbReference type="NCBI Taxonomy" id="1579979"/>
    <lineage>
        <taxon>Bacteria</taxon>
        <taxon>Pseudomonadati</taxon>
        <taxon>Pseudomonadota</taxon>
        <taxon>Gammaproteobacteria</taxon>
        <taxon>Chromatiales</taxon>
        <taxon>Wenzhouxiangellaceae</taxon>
        <taxon>Wenzhouxiangella</taxon>
    </lineage>
</organism>
<dbReference type="OrthoDB" id="9803619at2"/>
<dbReference type="CDD" id="cd00077">
    <property type="entry name" value="HDc"/>
    <property type="match status" value="1"/>
</dbReference>
<dbReference type="KEGG" id="wma:WM2015_686"/>
<name>A0A0K0XTW7_9GAMM</name>
<protein>
    <submittedName>
        <fullName evidence="3">Deoxyguanosinetriphosphate triphosphohydrolase</fullName>
    </submittedName>
</protein>
<evidence type="ECO:0000313" key="4">
    <source>
        <dbReference type="Proteomes" id="UP000066624"/>
    </source>
</evidence>
<dbReference type="PATRIC" id="fig|1579979.3.peg.696"/>
<dbReference type="Gene3D" id="1.10.3210.10">
    <property type="entry name" value="Hypothetical protein af1432"/>
    <property type="match status" value="1"/>
</dbReference>